<keyword evidence="7 8" id="KW-0503">Monooxygenase</keyword>
<dbReference type="AlphaFoldDB" id="X8CMP7"/>
<accession>X8CMP7</accession>
<keyword evidence="4" id="KW-0479">Metal-binding</keyword>
<dbReference type="CDD" id="cd11033">
    <property type="entry name" value="CYP142-like"/>
    <property type="match status" value="1"/>
</dbReference>
<keyword evidence="3" id="KW-0349">Heme</keyword>
<sequence>MTTTPSICPFGAGFDFTDPDVLQRGMPVAEFAELRKTAPVWWNAQPSDANIFDDGGYWVISRHRDIKEISRDNELWSASRNGVVMRFPDGATVEQLELTKALLFNHDPPEHTRLRKLVSPLFTPRAVASLEQKLASAAHDIVRAAAEKATGNFVDDIAMRLPLLAIADLIGVPQADCERLYAWTNTILNTDDPDFDSDPITAHAELMGYAYTMAEQRRRCPADDIVTKLVQADIDGESLGETEFAFFVILLAVAGNETTRNAITHGINAFSEHPDQWELYKHQRPDTAVDEMIRWATPAHCFQRTARADVEVGGVTIRKGQRAGLFYSSANFDEHVFERPLEFDILRSPNPHLAFGGNGAHYCIGANLARMEIELIFNEIANQLPKITKLAEPQRLRSGLVKRHQERAGLLPWLAIWESGVRTRRWSGAITVTNHASWAARVPEGTIIGGPDQRSRYLDLRCYAVVAPRNMSTRL</sequence>
<evidence type="ECO:0000313" key="8">
    <source>
        <dbReference type="EMBL" id="EUA57354.1"/>
    </source>
</evidence>
<reference evidence="8 9" key="1">
    <citation type="submission" date="2013-12" db="EMBL/GenBank/DDBJ databases">
        <authorList>
            <person name="Zelazny A."/>
            <person name="Olivier K."/>
            <person name="Holland S."/>
            <person name="Lenaerts A."/>
            <person name="Ordway D."/>
            <person name="DeGroote M.A."/>
            <person name="Parker T."/>
            <person name="Sizemore C."/>
            <person name="Tallon L.J."/>
            <person name="Sadzewicz L.K."/>
            <person name="Sengamalay N."/>
            <person name="Fraser C.M."/>
            <person name="Hine E."/>
            <person name="Shefchek K.A."/>
            <person name="Das S.P."/>
            <person name="Tettelin H."/>
        </authorList>
    </citation>
    <scope>NUCLEOTIDE SEQUENCE [LARGE SCALE GENOMIC DNA]</scope>
    <source>
        <strain evidence="8 9">1956</strain>
    </source>
</reference>
<dbReference type="Proteomes" id="UP000020825">
    <property type="component" value="Unassembled WGS sequence"/>
</dbReference>
<dbReference type="PATRIC" id="fig|1299331.3.peg.467"/>
<dbReference type="GO" id="GO:0036199">
    <property type="term" value="F:cholest-4-en-3-one 26-monooxygenase activity"/>
    <property type="evidence" value="ECO:0007669"/>
    <property type="project" value="TreeGrafter"/>
</dbReference>
<evidence type="ECO:0000256" key="7">
    <source>
        <dbReference type="ARBA" id="ARBA00023033"/>
    </source>
</evidence>
<dbReference type="GO" id="GO:0006707">
    <property type="term" value="P:cholesterol catabolic process"/>
    <property type="evidence" value="ECO:0007669"/>
    <property type="project" value="TreeGrafter"/>
</dbReference>
<keyword evidence="5 8" id="KW-0560">Oxidoreductase</keyword>
<organism evidence="8 9">
    <name type="scientific">Mycobacterium intracellulare 1956</name>
    <dbReference type="NCBI Taxonomy" id="1299331"/>
    <lineage>
        <taxon>Bacteria</taxon>
        <taxon>Bacillati</taxon>
        <taxon>Actinomycetota</taxon>
        <taxon>Actinomycetes</taxon>
        <taxon>Mycobacteriales</taxon>
        <taxon>Mycobacteriaceae</taxon>
        <taxon>Mycobacterium</taxon>
        <taxon>Mycobacterium avium complex (MAC)</taxon>
    </lineage>
</organism>
<comment type="caution">
    <text evidence="8">The sequence shown here is derived from an EMBL/GenBank/DDBJ whole genome shotgun (WGS) entry which is preliminary data.</text>
</comment>
<name>X8CMP7_MYCIT</name>
<keyword evidence="6" id="KW-0408">Iron</keyword>
<protein>
    <submittedName>
        <fullName evidence="8">Steroid C27-monooxygenase</fullName>
        <ecNumber evidence="8">1.14.13.-</ecNumber>
    </submittedName>
</protein>
<dbReference type="Gene3D" id="1.10.630.10">
    <property type="entry name" value="Cytochrome P450"/>
    <property type="match status" value="1"/>
</dbReference>
<dbReference type="PRINTS" id="PR00359">
    <property type="entry name" value="BP450"/>
</dbReference>
<evidence type="ECO:0000256" key="5">
    <source>
        <dbReference type="ARBA" id="ARBA00023002"/>
    </source>
</evidence>
<dbReference type="SUPFAM" id="SSF48264">
    <property type="entry name" value="Cytochrome P450"/>
    <property type="match status" value="1"/>
</dbReference>
<dbReference type="InterPro" id="IPR036396">
    <property type="entry name" value="Cyt_P450_sf"/>
</dbReference>
<dbReference type="PANTHER" id="PTHR46696:SF4">
    <property type="entry name" value="BIOTIN BIOSYNTHESIS CYTOCHROME P450"/>
    <property type="match status" value="1"/>
</dbReference>
<dbReference type="GO" id="GO:0020037">
    <property type="term" value="F:heme binding"/>
    <property type="evidence" value="ECO:0007669"/>
    <property type="project" value="InterPro"/>
</dbReference>
<dbReference type="PANTHER" id="PTHR46696">
    <property type="entry name" value="P450, PUTATIVE (EUROFUNG)-RELATED"/>
    <property type="match status" value="1"/>
</dbReference>
<dbReference type="GO" id="GO:0008395">
    <property type="term" value="F:steroid hydroxylase activity"/>
    <property type="evidence" value="ECO:0007669"/>
    <property type="project" value="TreeGrafter"/>
</dbReference>
<dbReference type="InterPro" id="IPR002397">
    <property type="entry name" value="Cyt_P450_B"/>
</dbReference>
<dbReference type="Pfam" id="PF00067">
    <property type="entry name" value="p450"/>
    <property type="match status" value="1"/>
</dbReference>
<dbReference type="FunFam" id="1.10.630.10:FF:000018">
    <property type="entry name" value="Cytochrome P450 monooxygenase"/>
    <property type="match status" value="1"/>
</dbReference>
<dbReference type="EC" id="1.14.13.-" evidence="8"/>
<evidence type="ECO:0000256" key="2">
    <source>
        <dbReference type="ARBA" id="ARBA00010617"/>
    </source>
</evidence>
<comment type="cofactor">
    <cofactor evidence="1">
        <name>heme</name>
        <dbReference type="ChEBI" id="CHEBI:30413"/>
    </cofactor>
</comment>
<gene>
    <name evidence="8" type="ORF">I550_0479</name>
</gene>
<dbReference type="InterPro" id="IPR001128">
    <property type="entry name" value="Cyt_P450"/>
</dbReference>
<evidence type="ECO:0000313" key="9">
    <source>
        <dbReference type="Proteomes" id="UP000020825"/>
    </source>
</evidence>
<evidence type="ECO:0000256" key="3">
    <source>
        <dbReference type="ARBA" id="ARBA00022617"/>
    </source>
</evidence>
<proteinExistence type="inferred from homology"/>
<evidence type="ECO:0000256" key="4">
    <source>
        <dbReference type="ARBA" id="ARBA00022723"/>
    </source>
</evidence>
<comment type="similarity">
    <text evidence="2">Belongs to the cytochrome P450 family.</text>
</comment>
<evidence type="ECO:0000256" key="1">
    <source>
        <dbReference type="ARBA" id="ARBA00001971"/>
    </source>
</evidence>
<dbReference type="GO" id="GO:0005506">
    <property type="term" value="F:iron ion binding"/>
    <property type="evidence" value="ECO:0007669"/>
    <property type="project" value="InterPro"/>
</dbReference>
<dbReference type="EMBL" id="JAOG01000001">
    <property type="protein sequence ID" value="EUA57354.1"/>
    <property type="molecule type" value="Genomic_DNA"/>
</dbReference>
<evidence type="ECO:0000256" key="6">
    <source>
        <dbReference type="ARBA" id="ARBA00023004"/>
    </source>
</evidence>